<feature type="non-terminal residue" evidence="1">
    <location>
        <position position="1"/>
    </location>
</feature>
<dbReference type="AlphaFoldDB" id="X1H4B0"/>
<name>X1H4B0_9ZZZZ</name>
<evidence type="ECO:0000313" key="1">
    <source>
        <dbReference type="EMBL" id="GAH40118.1"/>
    </source>
</evidence>
<gene>
    <name evidence="1" type="ORF">S03H2_13833</name>
</gene>
<accession>X1H4B0</accession>
<reference evidence="1" key="1">
    <citation type="journal article" date="2014" name="Front. Microbiol.">
        <title>High frequency of phylogenetically diverse reductive dehalogenase-homologous genes in deep subseafloor sedimentary metagenomes.</title>
        <authorList>
            <person name="Kawai M."/>
            <person name="Futagami T."/>
            <person name="Toyoda A."/>
            <person name="Takaki Y."/>
            <person name="Nishi S."/>
            <person name="Hori S."/>
            <person name="Arai W."/>
            <person name="Tsubouchi T."/>
            <person name="Morono Y."/>
            <person name="Uchiyama I."/>
            <person name="Ito T."/>
            <person name="Fujiyama A."/>
            <person name="Inagaki F."/>
            <person name="Takami H."/>
        </authorList>
    </citation>
    <scope>NUCLEOTIDE SEQUENCE</scope>
    <source>
        <strain evidence="1">Expedition CK06-06</strain>
    </source>
</reference>
<protein>
    <submittedName>
        <fullName evidence="1">Uncharacterized protein</fullName>
    </submittedName>
</protein>
<proteinExistence type="predicted"/>
<comment type="caution">
    <text evidence="1">The sequence shown here is derived from an EMBL/GenBank/DDBJ whole genome shotgun (WGS) entry which is preliminary data.</text>
</comment>
<organism evidence="1">
    <name type="scientific">marine sediment metagenome</name>
    <dbReference type="NCBI Taxonomy" id="412755"/>
    <lineage>
        <taxon>unclassified sequences</taxon>
        <taxon>metagenomes</taxon>
        <taxon>ecological metagenomes</taxon>
    </lineage>
</organism>
<sequence>IELIGVEIPDLDHFIVFEDLLGDDLIQEIRPVGTDGRAVINHPCMDLWIGCRVTVQMKEGLYVQAPTDEGSDRGEELFRGQIEWDWDPLPETTFRYSARIPGAKIKSHDAPYRVIDYLIIVPDPRKINEEEMDELMKEAWSLIDPQSLSAYLDGQEERISYFINTSWNVEGGAQ</sequence>
<dbReference type="EMBL" id="BARU01007017">
    <property type="protein sequence ID" value="GAH40118.1"/>
    <property type="molecule type" value="Genomic_DNA"/>
</dbReference>